<organism evidence="7 8">
    <name type="scientific">Serinicoccus chungangensis</name>
    <dbReference type="NCBI Taxonomy" id="767452"/>
    <lineage>
        <taxon>Bacteria</taxon>
        <taxon>Bacillati</taxon>
        <taxon>Actinomycetota</taxon>
        <taxon>Actinomycetes</taxon>
        <taxon>Micrococcales</taxon>
        <taxon>Ornithinimicrobiaceae</taxon>
        <taxon>Serinicoccus</taxon>
    </lineage>
</organism>
<comment type="caution">
    <text evidence="7">The sequence shown here is derived from an EMBL/GenBank/DDBJ whole genome shotgun (WGS) entry which is preliminary data.</text>
</comment>
<keyword evidence="4 5" id="KW-0472">Membrane</keyword>
<dbReference type="GO" id="GO:0016020">
    <property type="term" value="C:membrane"/>
    <property type="evidence" value="ECO:0007669"/>
    <property type="project" value="UniProtKB-SubCell"/>
</dbReference>
<evidence type="ECO:0000256" key="2">
    <source>
        <dbReference type="ARBA" id="ARBA00022692"/>
    </source>
</evidence>
<accession>A0A0W8I1I1</accession>
<evidence type="ECO:0000256" key="1">
    <source>
        <dbReference type="ARBA" id="ARBA00004141"/>
    </source>
</evidence>
<dbReference type="InterPro" id="IPR010432">
    <property type="entry name" value="RDD"/>
</dbReference>
<keyword evidence="2 5" id="KW-0812">Transmembrane</keyword>
<gene>
    <name evidence="7" type="ORF">AVL62_09645</name>
</gene>
<evidence type="ECO:0000313" key="7">
    <source>
        <dbReference type="EMBL" id="KUG51576.1"/>
    </source>
</evidence>
<evidence type="ECO:0000256" key="5">
    <source>
        <dbReference type="SAM" id="Phobius"/>
    </source>
</evidence>
<name>A0A0W8I1I1_9MICO</name>
<feature type="transmembrane region" description="Helical" evidence="5">
    <location>
        <begin position="6"/>
        <end position="25"/>
    </location>
</feature>
<dbReference type="EMBL" id="LQBL01000032">
    <property type="protein sequence ID" value="KUG51576.1"/>
    <property type="molecule type" value="Genomic_DNA"/>
</dbReference>
<feature type="domain" description="RDD" evidence="6">
    <location>
        <begin position="41"/>
        <end position="156"/>
    </location>
</feature>
<keyword evidence="3 5" id="KW-1133">Transmembrane helix</keyword>
<proteinExistence type="predicted"/>
<dbReference type="AlphaFoldDB" id="A0A0W8I1I1"/>
<protein>
    <recommendedName>
        <fullName evidence="6">RDD domain-containing protein</fullName>
    </recommendedName>
</protein>
<evidence type="ECO:0000256" key="4">
    <source>
        <dbReference type="ARBA" id="ARBA00023136"/>
    </source>
</evidence>
<keyword evidence="8" id="KW-1185">Reference proteome</keyword>
<evidence type="ECO:0000259" key="6">
    <source>
        <dbReference type="Pfam" id="PF06271"/>
    </source>
</evidence>
<dbReference type="Proteomes" id="UP000054837">
    <property type="component" value="Unassembled WGS sequence"/>
</dbReference>
<sequence>MGSWLGDWAVVGGWLGVLTLAGLVLRPTLGVSATVTVTPGSLLASDVAVTLATVVPYVCYLALTESSARQATLGKRWAGLVVTALDGTAPSRSAVWLRNVVKALPWQLAHLGASRGILEVQEGWGLGLVVLSLVLAVLCAAPALVGGRGIHDRAAGTRVARVASRGTAP</sequence>
<comment type="subcellular location">
    <subcellularLocation>
        <location evidence="1">Membrane</location>
        <topology evidence="1">Multi-pass membrane protein</topology>
    </subcellularLocation>
</comment>
<feature type="transmembrane region" description="Helical" evidence="5">
    <location>
        <begin position="124"/>
        <end position="145"/>
    </location>
</feature>
<dbReference type="STRING" id="767452.AVL62_09645"/>
<feature type="transmembrane region" description="Helical" evidence="5">
    <location>
        <begin position="37"/>
        <end position="63"/>
    </location>
</feature>
<evidence type="ECO:0000313" key="8">
    <source>
        <dbReference type="Proteomes" id="UP000054837"/>
    </source>
</evidence>
<evidence type="ECO:0000256" key="3">
    <source>
        <dbReference type="ARBA" id="ARBA00022989"/>
    </source>
</evidence>
<dbReference type="Pfam" id="PF06271">
    <property type="entry name" value="RDD"/>
    <property type="match status" value="1"/>
</dbReference>
<reference evidence="7 8" key="1">
    <citation type="submission" date="2015-12" db="EMBL/GenBank/DDBJ databases">
        <title>Serinicoccus chungangenesis strain CD08_5 genome sequencing and assembly.</title>
        <authorList>
            <person name="Chander A.M."/>
            <person name="Kaur G."/>
            <person name="Nair G.R."/>
            <person name="Dhawan D.K."/>
            <person name="Kochhar R.K."/>
            <person name="Mayilraj S."/>
            <person name="Bhadada S.K."/>
        </authorList>
    </citation>
    <scope>NUCLEOTIDE SEQUENCE [LARGE SCALE GENOMIC DNA]</scope>
    <source>
        <strain evidence="7 8">CD08_5</strain>
    </source>
</reference>